<dbReference type="GO" id="GO:0019136">
    <property type="term" value="F:deoxynucleoside kinase activity"/>
    <property type="evidence" value="ECO:0007669"/>
    <property type="project" value="TreeGrafter"/>
</dbReference>
<dbReference type="AlphaFoldDB" id="A0A067QVF5"/>
<gene>
    <name evidence="2" type="ORF">L798_12866</name>
</gene>
<dbReference type="OrthoDB" id="567086at2759"/>
<dbReference type="OMA" id="NITVKMF"/>
<organism evidence="2 3">
    <name type="scientific">Zootermopsis nevadensis</name>
    <name type="common">Dampwood termite</name>
    <dbReference type="NCBI Taxonomy" id="136037"/>
    <lineage>
        <taxon>Eukaryota</taxon>
        <taxon>Metazoa</taxon>
        <taxon>Ecdysozoa</taxon>
        <taxon>Arthropoda</taxon>
        <taxon>Hexapoda</taxon>
        <taxon>Insecta</taxon>
        <taxon>Pterygota</taxon>
        <taxon>Neoptera</taxon>
        <taxon>Polyneoptera</taxon>
        <taxon>Dictyoptera</taxon>
        <taxon>Blattodea</taxon>
        <taxon>Blattoidea</taxon>
        <taxon>Termitoidae</taxon>
        <taxon>Termopsidae</taxon>
        <taxon>Zootermopsis</taxon>
    </lineage>
</organism>
<accession>A0A067QVF5</accession>
<dbReference type="PANTHER" id="PTHR10513">
    <property type="entry name" value="DEOXYNUCLEOSIDE KINASE"/>
    <property type="match status" value="1"/>
</dbReference>
<dbReference type="GO" id="GO:0005739">
    <property type="term" value="C:mitochondrion"/>
    <property type="evidence" value="ECO:0007669"/>
    <property type="project" value="TreeGrafter"/>
</dbReference>
<dbReference type="EMBL" id="KK852971">
    <property type="protein sequence ID" value="KDR13090.1"/>
    <property type="molecule type" value="Genomic_DNA"/>
</dbReference>
<dbReference type="FunFam" id="3.40.50.300:FF:001571">
    <property type="entry name" value="Deoxynucleoside kinase"/>
    <property type="match status" value="1"/>
</dbReference>
<dbReference type="SUPFAM" id="SSF52540">
    <property type="entry name" value="P-loop containing nucleoside triphosphate hydrolases"/>
    <property type="match status" value="1"/>
</dbReference>
<dbReference type="InterPro" id="IPR027417">
    <property type="entry name" value="P-loop_NTPase"/>
</dbReference>
<feature type="domain" description="Deoxynucleoside kinase" evidence="1">
    <location>
        <begin position="63"/>
        <end position="253"/>
    </location>
</feature>
<dbReference type="STRING" id="136037.A0A067QVF5"/>
<dbReference type="eggNOG" id="KOG4235">
    <property type="taxonomic scope" value="Eukaryota"/>
</dbReference>
<reference evidence="2 3" key="1">
    <citation type="journal article" date="2014" name="Nat. Commun.">
        <title>Molecular traces of alternative social organization in a termite genome.</title>
        <authorList>
            <person name="Terrapon N."/>
            <person name="Li C."/>
            <person name="Robertson H.M."/>
            <person name="Ji L."/>
            <person name="Meng X."/>
            <person name="Booth W."/>
            <person name="Chen Z."/>
            <person name="Childers C.P."/>
            <person name="Glastad K.M."/>
            <person name="Gokhale K."/>
            <person name="Gowin J."/>
            <person name="Gronenberg W."/>
            <person name="Hermansen R.A."/>
            <person name="Hu H."/>
            <person name="Hunt B.G."/>
            <person name="Huylmans A.K."/>
            <person name="Khalil S.M."/>
            <person name="Mitchell R.D."/>
            <person name="Munoz-Torres M.C."/>
            <person name="Mustard J.A."/>
            <person name="Pan H."/>
            <person name="Reese J.T."/>
            <person name="Scharf M.E."/>
            <person name="Sun F."/>
            <person name="Vogel H."/>
            <person name="Xiao J."/>
            <person name="Yang W."/>
            <person name="Yang Z."/>
            <person name="Yang Z."/>
            <person name="Zhou J."/>
            <person name="Zhu J."/>
            <person name="Brent C.S."/>
            <person name="Elsik C.G."/>
            <person name="Goodisman M.A."/>
            <person name="Liberles D.A."/>
            <person name="Roe R.M."/>
            <person name="Vargo E.L."/>
            <person name="Vilcinskas A."/>
            <person name="Wang J."/>
            <person name="Bornberg-Bauer E."/>
            <person name="Korb J."/>
            <person name="Zhang G."/>
            <person name="Liebig J."/>
        </authorList>
    </citation>
    <scope>NUCLEOTIDE SEQUENCE [LARGE SCALE GENOMIC DNA]</scope>
    <source>
        <tissue evidence="2">Whole organism</tissue>
    </source>
</reference>
<dbReference type="Gene3D" id="3.40.50.300">
    <property type="entry name" value="P-loop containing nucleotide triphosphate hydrolases"/>
    <property type="match status" value="1"/>
</dbReference>
<protein>
    <submittedName>
        <fullName evidence="2">Deoxynucleoside kinase</fullName>
    </submittedName>
</protein>
<keyword evidence="2" id="KW-0808">Transferase</keyword>
<evidence type="ECO:0000259" key="1">
    <source>
        <dbReference type="Pfam" id="PF01712"/>
    </source>
</evidence>
<keyword evidence="3" id="KW-1185">Reference proteome</keyword>
<keyword evidence="2" id="KW-0418">Kinase</keyword>
<sequence>MLQCSTNFEIDKGVITRKLLMFQACSRLSKIVLQTPWYEFVASVHTNFMESQVLQDTVKPFRVSIEGNIGAGKSEMIKHFSGFTDVNAHMEPVSEWCNVQGHNLLELLYKNLNRHNFMFQNYVQLTRLKTQMHQTNKRVHMFERSLQSNRFCFVEMAHNCGQLLGAEYVVLCKWYEWMQQNFDIQLDLIVYLRGSPELCYERVQRRKRPEESSVSLGYMQKLHESYEHWLLQTKPTAPVLVIDVNKEMDRVKQDYIRYQSYILGHTKLNSDTVKWGPFEESIIV</sequence>
<dbReference type="Pfam" id="PF01712">
    <property type="entry name" value="dNK"/>
    <property type="match status" value="1"/>
</dbReference>
<dbReference type="InParanoid" id="A0A067QVF5"/>
<dbReference type="InterPro" id="IPR050566">
    <property type="entry name" value="Deoxyribonucleoside_kinase"/>
</dbReference>
<evidence type="ECO:0000313" key="3">
    <source>
        <dbReference type="Proteomes" id="UP000027135"/>
    </source>
</evidence>
<evidence type="ECO:0000313" key="2">
    <source>
        <dbReference type="EMBL" id="KDR13090.1"/>
    </source>
</evidence>
<dbReference type="CDD" id="cd01673">
    <property type="entry name" value="dNK"/>
    <property type="match status" value="1"/>
</dbReference>
<dbReference type="InterPro" id="IPR031314">
    <property type="entry name" value="DNK_dom"/>
</dbReference>
<name>A0A067QVF5_ZOONE</name>
<dbReference type="PANTHER" id="PTHR10513:SF38">
    <property type="entry name" value="DEOXYNUCLEOSIDE KINASE-LIKE PROTEIN"/>
    <property type="match status" value="1"/>
</dbReference>
<proteinExistence type="predicted"/>
<dbReference type="Proteomes" id="UP000027135">
    <property type="component" value="Unassembled WGS sequence"/>
</dbReference>